<keyword evidence="3" id="KW-0732">Signal</keyword>
<dbReference type="AlphaFoldDB" id="A0A2V1IRJ6"/>
<evidence type="ECO:0000256" key="4">
    <source>
        <dbReference type="ARBA" id="ARBA00023136"/>
    </source>
</evidence>
<dbReference type="Gene3D" id="1.25.40.390">
    <property type="match status" value="1"/>
</dbReference>
<dbReference type="SUPFAM" id="SSF48452">
    <property type="entry name" value="TPR-like"/>
    <property type="match status" value="1"/>
</dbReference>
<evidence type="ECO:0000256" key="2">
    <source>
        <dbReference type="ARBA" id="ARBA00006275"/>
    </source>
</evidence>
<organism evidence="8 9">
    <name type="scientific">Paramuribaculum intestinale</name>
    <dbReference type="NCBI Taxonomy" id="2094151"/>
    <lineage>
        <taxon>Bacteria</taxon>
        <taxon>Pseudomonadati</taxon>
        <taxon>Bacteroidota</taxon>
        <taxon>Bacteroidia</taxon>
        <taxon>Bacteroidales</taxon>
        <taxon>Muribaculaceae</taxon>
        <taxon>Paramuribaculum</taxon>
    </lineage>
</organism>
<feature type="domain" description="RagB/SusD" evidence="6">
    <location>
        <begin position="336"/>
        <end position="664"/>
    </location>
</feature>
<evidence type="ECO:0000256" key="1">
    <source>
        <dbReference type="ARBA" id="ARBA00004442"/>
    </source>
</evidence>
<name>A0A2V1IRJ6_9BACT</name>
<proteinExistence type="inferred from homology"/>
<sequence length="676" mass="75213">MNKYISSIVAAAAVVGLTACDDYLNREPEDKLIPENFFTSAANLKAYTLNFYTMFPSHSDNAYELGTFSSDNGTDNQAYRTASTRWVPGEWRVGQGTDNWSFGNVRSLNYFIINTEKAMEAGEVSGDPVEIKQALGEAYFFRAYTYWANYSSLGDWPINDEVLPNDKEYLLEASVRQPRHKVARHILADLDKALTLLPEESPYKKNGLTLDCANLFRSRVALFEGTWLKYHKGTALVPGGPGWPGKQELLGDFNIDTEIAFFLGEAMKSAKVVGDKYVNNLVVNTDAPEGMTAGFTEANPYYCMFSADNSGEYSEVLLYRAYNLSLSGGIQIQAQFQKNAGGTGWTRGMVNSFLMRNGLPIYANGSGYDPAWENQGVSATIQGRDSRLTIFTKGDNSVISLGLDGNSPNLYNMNWLFSADNTTRCPTGFAVKKGQGYDYKQAQGNLQSTTGSIVFRAAEALLNYMEACVESTGSIDGTADSYWRALRNRAKVDNDYNKTIAATNMNEEAKGDWGAYSHGQLVNATIYNVRRERRNELCAEGLRLMDVRRWCALDQMITTPYIIEGIKYWGTVYSDPESPMSIKNAEGEFYDPVVDPDSDDANMSARAGGDYVRPYQIRKANNLVWDGYTFTRAHYLSPIGHNVFVYASPDKDVANSYVYQNPGWPTEANQGAKNID</sequence>
<protein>
    <submittedName>
        <fullName evidence="8">RagB/SusD family nutrient uptake outer membrane protein</fullName>
    </submittedName>
</protein>
<evidence type="ECO:0000256" key="5">
    <source>
        <dbReference type="ARBA" id="ARBA00023237"/>
    </source>
</evidence>
<keyword evidence="5" id="KW-0998">Cell outer membrane</keyword>
<dbReference type="RefSeq" id="WP_107036700.1">
    <property type="nucleotide sequence ID" value="NZ_PUBV01000026.1"/>
</dbReference>
<dbReference type="EMBL" id="PUBV01000026">
    <property type="protein sequence ID" value="PWB06370.1"/>
    <property type="molecule type" value="Genomic_DNA"/>
</dbReference>
<comment type="subcellular location">
    <subcellularLocation>
        <location evidence="1">Cell outer membrane</location>
    </subcellularLocation>
</comment>
<keyword evidence="9" id="KW-1185">Reference proteome</keyword>
<accession>A0A2V1IRJ6</accession>
<evidence type="ECO:0000313" key="9">
    <source>
        <dbReference type="Proteomes" id="UP000244925"/>
    </source>
</evidence>
<dbReference type="PROSITE" id="PS51257">
    <property type="entry name" value="PROKAR_LIPOPROTEIN"/>
    <property type="match status" value="1"/>
</dbReference>
<evidence type="ECO:0000259" key="7">
    <source>
        <dbReference type="Pfam" id="PF14322"/>
    </source>
</evidence>
<comment type="caution">
    <text evidence="8">The sequence shown here is derived from an EMBL/GenBank/DDBJ whole genome shotgun (WGS) entry which is preliminary data.</text>
</comment>
<dbReference type="InterPro" id="IPR011990">
    <property type="entry name" value="TPR-like_helical_dom_sf"/>
</dbReference>
<dbReference type="GO" id="GO:0009279">
    <property type="term" value="C:cell outer membrane"/>
    <property type="evidence" value="ECO:0007669"/>
    <property type="project" value="UniProtKB-SubCell"/>
</dbReference>
<dbReference type="InterPro" id="IPR033985">
    <property type="entry name" value="SusD-like_N"/>
</dbReference>
<dbReference type="Pfam" id="PF14322">
    <property type="entry name" value="SusD-like_3"/>
    <property type="match status" value="1"/>
</dbReference>
<reference evidence="9" key="1">
    <citation type="submission" date="2018-02" db="EMBL/GenBank/DDBJ databases">
        <authorList>
            <person name="Clavel T."/>
            <person name="Strowig T."/>
        </authorList>
    </citation>
    <scope>NUCLEOTIDE SEQUENCE [LARGE SCALE GENOMIC DNA]</scope>
    <source>
        <strain evidence="9">DSM 100764</strain>
    </source>
</reference>
<gene>
    <name evidence="8" type="ORF">C5O25_10520</name>
</gene>
<dbReference type="Pfam" id="PF07980">
    <property type="entry name" value="SusD_RagB"/>
    <property type="match status" value="1"/>
</dbReference>
<evidence type="ECO:0000313" key="8">
    <source>
        <dbReference type="EMBL" id="PWB06370.1"/>
    </source>
</evidence>
<feature type="domain" description="SusD-like N-terminal" evidence="7">
    <location>
        <begin position="22"/>
        <end position="201"/>
    </location>
</feature>
<dbReference type="Proteomes" id="UP000244925">
    <property type="component" value="Unassembled WGS sequence"/>
</dbReference>
<comment type="similarity">
    <text evidence="2">Belongs to the SusD family.</text>
</comment>
<keyword evidence="4" id="KW-0472">Membrane</keyword>
<evidence type="ECO:0000259" key="6">
    <source>
        <dbReference type="Pfam" id="PF07980"/>
    </source>
</evidence>
<dbReference type="InterPro" id="IPR012944">
    <property type="entry name" value="SusD_RagB_dom"/>
</dbReference>
<evidence type="ECO:0000256" key="3">
    <source>
        <dbReference type="ARBA" id="ARBA00022729"/>
    </source>
</evidence>